<evidence type="ECO:0000313" key="8">
    <source>
        <dbReference type="Proteomes" id="UP000039021"/>
    </source>
</evidence>
<evidence type="ECO:0000313" key="6">
    <source>
        <dbReference type="EMBL" id="COX91818.1"/>
    </source>
</evidence>
<evidence type="ECO:0000313" key="2">
    <source>
        <dbReference type="EMBL" id="CFR90254.1"/>
    </source>
</evidence>
<reference evidence="4" key="2">
    <citation type="submission" date="2015-03" db="EMBL/GenBank/DDBJ databases">
        <authorList>
            <person name="Murphy D."/>
        </authorList>
    </citation>
    <scope>NUCLEOTIDE SEQUENCE [LARGE SCALE GENOMIC DNA]</scope>
    <source>
        <strain evidence="4">K00500041</strain>
    </source>
</reference>
<dbReference type="EMBL" id="CGCX01001186">
    <property type="protein sequence ID" value="CFR90254.1"/>
    <property type="molecule type" value="Genomic_DNA"/>
</dbReference>
<reference evidence="7 8" key="1">
    <citation type="submission" date="2015-03" db="EMBL/GenBank/DDBJ databases">
        <authorList>
            <consortium name="Pathogen Informatics"/>
        </authorList>
    </citation>
    <scope>NUCLEOTIDE SEQUENCE [LARGE SCALE GENOMIC DNA]</scope>
    <source>
        <strain evidence="3 11">Bir 185</strain>
        <strain evidence="2 10">C09601061</strain>
        <strain evidence="7">K00500041</strain>
        <strain evidence="5 9">M09401471</strain>
        <strain evidence="8">N09902308</strain>
    </source>
</reference>
<feature type="region of interest" description="Disordered" evidence="1">
    <location>
        <begin position="34"/>
        <end position="63"/>
    </location>
</feature>
<evidence type="ECO:0000313" key="10">
    <source>
        <dbReference type="Proteomes" id="UP000046680"/>
    </source>
</evidence>
<sequence>MSVLVASSSPACNVANSSALNGLPCASVRLSRPTSKMSIAPSSPPCPSEGADMWKMPSSNDRTLLHATPVPRTIATASAVEIARAVRTVRTTRCADITLDYLCNGALSGSQPRRARGVPDSNTWRAGQKG</sequence>
<evidence type="ECO:0000313" key="7">
    <source>
        <dbReference type="Proteomes" id="UP000038802"/>
    </source>
</evidence>
<evidence type="ECO:0000313" key="11">
    <source>
        <dbReference type="Proteomes" id="UP000050164"/>
    </source>
</evidence>
<evidence type="ECO:0000313" key="5">
    <source>
        <dbReference type="EMBL" id="COX04494.1"/>
    </source>
</evidence>
<dbReference type="Proteomes" id="UP000046680">
    <property type="component" value="Unassembled WGS sequence"/>
</dbReference>
<protein>
    <submittedName>
        <fullName evidence="4">Uncharacterized protein</fullName>
    </submittedName>
</protein>
<feature type="region of interest" description="Disordered" evidence="1">
    <location>
        <begin position="107"/>
        <end position="130"/>
    </location>
</feature>
<dbReference type="EMBL" id="CSAE01000471">
    <property type="protein sequence ID" value="COW34889.1"/>
    <property type="molecule type" value="Genomic_DNA"/>
</dbReference>
<evidence type="ECO:0000256" key="1">
    <source>
        <dbReference type="SAM" id="MobiDB-lite"/>
    </source>
</evidence>
<dbReference type="Proteomes" id="UP000044938">
    <property type="component" value="Unassembled WGS sequence"/>
</dbReference>
<gene>
    <name evidence="2" type="ORF">ERS007657_02825</name>
    <name evidence="4" type="ORF">ERS007703_03458</name>
    <name evidence="5" type="ORF">ERS007720_03800</name>
    <name evidence="6" type="ORF">ERS007739_01884</name>
    <name evidence="3" type="ORF">ERS027659_04010</name>
</gene>
<dbReference type="EMBL" id="CSBK01000791">
    <property type="protein sequence ID" value="COX91818.1"/>
    <property type="molecule type" value="Genomic_DNA"/>
</dbReference>
<dbReference type="Proteomes" id="UP000050164">
    <property type="component" value="Unassembled WGS sequence"/>
</dbReference>
<name>A0A0U0TQQ2_MYCTX</name>
<proteinExistence type="predicted"/>
<dbReference type="EMBL" id="CNFT01001308">
    <property type="protein sequence ID" value="CKT14256.1"/>
    <property type="molecule type" value="Genomic_DNA"/>
</dbReference>
<dbReference type="EMBL" id="CSAJ01000671">
    <property type="protein sequence ID" value="COX04494.1"/>
    <property type="molecule type" value="Genomic_DNA"/>
</dbReference>
<dbReference type="Proteomes" id="UP000038802">
    <property type="component" value="Unassembled WGS sequence"/>
</dbReference>
<feature type="compositionally biased region" description="Polar residues" evidence="1">
    <location>
        <begin position="120"/>
        <end position="130"/>
    </location>
</feature>
<evidence type="ECO:0000313" key="9">
    <source>
        <dbReference type="Proteomes" id="UP000044938"/>
    </source>
</evidence>
<organism evidence="4 7">
    <name type="scientific">Mycobacterium tuberculosis</name>
    <dbReference type="NCBI Taxonomy" id="1773"/>
    <lineage>
        <taxon>Bacteria</taxon>
        <taxon>Bacillati</taxon>
        <taxon>Actinomycetota</taxon>
        <taxon>Actinomycetes</taxon>
        <taxon>Mycobacteriales</taxon>
        <taxon>Mycobacteriaceae</taxon>
        <taxon>Mycobacterium</taxon>
        <taxon>Mycobacterium tuberculosis complex</taxon>
    </lineage>
</organism>
<dbReference type="Proteomes" id="UP000039021">
    <property type="component" value="Unassembled WGS sequence"/>
</dbReference>
<dbReference type="AlphaFoldDB" id="A0A0U0TQQ2"/>
<evidence type="ECO:0000313" key="3">
    <source>
        <dbReference type="EMBL" id="CKT14256.1"/>
    </source>
</evidence>
<accession>A0A0U0TQQ2</accession>
<reference evidence="6" key="3">
    <citation type="submission" date="2015-03" db="EMBL/GenBank/DDBJ databases">
        <authorList>
            <consortium name="Pathogen Informatics"/>
            <person name="Murphy D."/>
        </authorList>
    </citation>
    <scope>NUCLEOTIDE SEQUENCE</scope>
    <source>
        <strain evidence="6">N09902308</strain>
    </source>
</reference>
<evidence type="ECO:0000313" key="4">
    <source>
        <dbReference type="EMBL" id="COW34889.1"/>
    </source>
</evidence>